<accession>A0A426WXZ1</accession>
<sequence length="75" mass="8547">MPVPYQVSSTRSGLNRVRIEENNKEFGQERRKTTESSVLCSAGLGEHERQSRKVDLYSRSLREGGVADLVWDRPP</sequence>
<reference evidence="1 2" key="1">
    <citation type="journal article" date="2014" name="Agronomy (Basel)">
        <title>A Draft Genome Sequence for Ensete ventricosum, the Drought-Tolerant Tree Against Hunger.</title>
        <authorList>
            <person name="Harrison J."/>
            <person name="Moore K.A."/>
            <person name="Paszkiewicz K."/>
            <person name="Jones T."/>
            <person name="Grant M."/>
            <person name="Ambacheew D."/>
            <person name="Muzemil S."/>
            <person name="Studholme D.J."/>
        </authorList>
    </citation>
    <scope>NUCLEOTIDE SEQUENCE [LARGE SCALE GENOMIC DNA]</scope>
</reference>
<dbReference type="Proteomes" id="UP000287651">
    <property type="component" value="Unassembled WGS sequence"/>
</dbReference>
<protein>
    <submittedName>
        <fullName evidence="1">Uncharacterized protein</fullName>
    </submittedName>
</protein>
<gene>
    <name evidence="1" type="ORF">B296_00050479</name>
</gene>
<comment type="caution">
    <text evidence="1">The sequence shown here is derived from an EMBL/GenBank/DDBJ whole genome shotgun (WGS) entry which is preliminary data.</text>
</comment>
<evidence type="ECO:0000313" key="2">
    <source>
        <dbReference type="Proteomes" id="UP000287651"/>
    </source>
</evidence>
<evidence type="ECO:0000313" key="1">
    <source>
        <dbReference type="EMBL" id="RRT32194.1"/>
    </source>
</evidence>
<name>A0A426WXZ1_ENSVE</name>
<dbReference type="EMBL" id="AMZH03033362">
    <property type="protein sequence ID" value="RRT32194.1"/>
    <property type="molecule type" value="Genomic_DNA"/>
</dbReference>
<organism evidence="1 2">
    <name type="scientific">Ensete ventricosum</name>
    <name type="common">Abyssinian banana</name>
    <name type="synonym">Musa ensete</name>
    <dbReference type="NCBI Taxonomy" id="4639"/>
    <lineage>
        <taxon>Eukaryota</taxon>
        <taxon>Viridiplantae</taxon>
        <taxon>Streptophyta</taxon>
        <taxon>Embryophyta</taxon>
        <taxon>Tracheophyta</taxon>
        <taxon>Spermatophyta</taxon>
        <taxon>Magnoliopsida</taxon>
        <taxon>Liliopsida</taxon>
        <taxon>Zingiberales</taxon>
        <taxon>Musaceae</taxon>
        <taxon>Ensete</taxon>
    </lineage>
</organism>
<dbReference type="AlphaFoldDB" id="A0A426WXZ1"/>
<proteinExistence type="predicted"/>